<evidence type="ECO:0000259" key="1">
    <source>
        <dbReference type="Pfam" id="PF03372"/>
    </source>
</evidence>
<protein>
    <submittedName>
        <fullName evidence="2">Endonuclease/exonuclease/phosphatase family protein</fullName>
    </submittedName>
</protein>
<keyword evidence="2" id="KW-0540">Nuclease</keyword>
<name>A0ABV8JAT8_9BACL</name>
<dbReference type="PANTHER" id="PTHR41349">
    <property type="match status" value="1"/>
</dbReference>
<dbReference type="Gene3D" id="3.60.10.10">
    <property type="entry name" value="Endonuclease/exonuclease/phosphatase"/>
    <property type="match status" value="1"/>
</dbReference>
<dbReference type="RefSeq" id="WP_380702417.1">
    <property type="nucleotide sequence ID" value="NZ_JBHSAP010000007.1"/>
</dbReference>
<keyword evidence="2" id="KW-0255">Endonuclease</keyword>
<dbReference type="InterPro" id="IPR005135">
    <property type="entry name" value="Endo/exonuclease/phosphatase"/>
</dbReference>
<reference evidence="3" key="1">
    <citation type="journal article" date="2019" name="Int. J. Syst. Evol. Microbiol.">
        <title>The Global Catalogue of Microorganisms (GCM) 10K type strain sequencing project: providing services to taxonomists for standard genome sequencing and annotation.</title>
        <authorList>
            <consortium name="The Broad Institute Genomics Platform"/>
            <consortium name="The Broad Institute Genome Sequencing Center for Infectious Disease"/>
            <person name="Wu L."/>
            <person name="Ma J."/>
        </authorList>
    </citation>
    <scope>NUCLEOTIDE SEQUENCE [LARGE SCALE GENOMIC DNA]</scope>
    <source>
        <strain evidence="3">IBRC-M 10813</strain>
    </source>
</reference>
<sequence length="369" mass="41191">MKFSHGPGNAKDWIGLYREGASNRSYVDWAYVNGSQTATKGYTDGTVTFKGRLKPGTYHLRFFKNDSYTKISQDVPITVTSKKTSSQSPVKLKMLTMNTWHGGGKVNNGTDKIVRAVQRSGADVVGFQERPDPAKTVAKQLGWHFYQSPNGGSIISRYPIVEKFEIPGASAPTVRVRLSSGQEAIVTSAHLDYKEYGPYSAHFENKKTSEIIKIEEKRRGVEAAAILRTLKPYLSSNMPVFLLGDFNAPSHLDWVDSTKKSHNGYTIEWPVSKKIKQAGMTDSYRKIHPDPAKSPGNTWSPVYTSDHPWDSAYDYEPQDRIDFIYSKGRANATQSQVFVTGSPKPYGQHKDNEWPSDHAGVLSTFTINP</sequence>
<dbReference type="InterPro" id="IPR036691">
    <property type="entry name" value="Endo/exonu/phosph_ase_sf"/>
</dbReference>
<comment type="caution">
    <text evidence="2">The sequence shown here is derived from an EMBL/GenBank/DDBJ whole genome shotgun (WGS) entry which is preliminary data.</text>
</comment>
<keyword evidence="2" id="KW-0378">Hydrolase</keyword>
<proteinExistence type="predicted"/>
<dbReference type="EMBL" id="JBHSAP010000007">
    <property type="protein sequence ID" value="MFC4075988.1"/>
    <property type="molecule type" value="Genomic_DNA"/>
</dbReference>
<evidence type="ECO:0000313" key="3">
    <source>
        <dbReference type="Proteomes" id="UP001595843"/>
    </source>
</evidence>
<dbReference type="SUPFAM" id="SSF56219">
    <property type="entry name" value="DNase I-like"/>
    <property type="match status" value="1"/>
</dbReference>
<dbReference type="Proteomes" id="UP001595843">
    <property type="component" value="Unassembled WGS sequence"/>
</dbReference>
<dbReference type="GO" id="GO:0004519">
    <property type="term" value="F:endonuclease activity"/>
    <property type="evidence" value="ECO:0007669"/>
    <property type="project" value="UniProtKB-KW"/>
</dbReference>
<feature type="domain" description="Endonuclease/exonuclease/phosphatase" evidence="1">
    <location>
        <begin position="95"/>
        <end position="358"/>
    </location>
</feature>
<dbReference type="PANTHER" id="PTHR41349:SF1">
    <property type="entry name" value="PROTEIN CBG08683"/>
    <property type="match status" value="1"/>
</dbReference>
<accession>A0ABV8JAT8</accession>
<organism evidence="2 3">
    <name type="scientific">Salinithrix halophila</name>
    <dbReference type="NCBI Taxonomy" id="1485204"/>
    <lineage>
        <taxon>Bacteria</taxon>
        <taxon>Bacillati</taxon>
        <taxon>Bacillota</taxon>
        <taxon>Bacilli</taxon>
        <taxon>Bacillales</taxon>
        <taxon>Thermoactinomycetaceae</taxon>
        <taxon>Salinithrix</taxon>
    </lineage>
</organism>
<keyword evidence="3" id="KW-1185">Reference proteome</keyword>
<gene>
    <name evidence="2" type="ORF">ACFOUO_04115</name>
</gene>
<dbReference type="Pfam" id="PF03372">
    <property type="entry name" value="Exo_endo_phos"/>
    <property type="match status" value="1"/>
</dbReference>
<evidence type="ECO:0000313" key="2">
    <source>
        <dbReference type="EMBL" id="MFC4075988.1"/>
    </source>
</evidence>